<sequence>MIFKKNVVRIVFITALFIPLHTLPIVNAQQEAPAYAKWGILAMKETQKRYPDAKIIDYLHQGSELKETVTIEKFKLWLKKGDKEFGVFVSIVFVTKTEKLVMIE</sequence>
<keyword evidence="3" id="KW-1185">Reference proteome</keyword>
<evidence type="ECO:0000313" key="3">
    <source>
        <dbReference type="Proteomes" id="UP001316087"/>
    </source>
</evidence>
<dbReference type="RefSeq" id="WP_241368145.1">
    <property type="nucleotide sequence ID" value="NZ_JAKZFC010000001.1"/>
</dbReference>
<comment type="caution">
    <text evidence="2">The sequence shown here is derived from an EMBL/GenBank/DDBJ whole genome shotgun (WGS) entry which is preliminary data.</text>
</comment>
<reference evidence="2 3" key="1">
    <citation type="submission" date="2022-03" db="EMBL/GenBank/DDBJ databases">
        <authorList>
            <person name="Jo J.-H."/>
            <person name="Im W.-T."/>
        </authorList>
    </citation>
    <scope>NUCLEOTIDE SEQUENCE [LARGE SCALE GENOMIC DNA]</scope>
    <source>
        <strain evidence="2 3">MA9</strain>
    </source>
</reference>
<proteinExistence type="predicted"/>
<organism evidence="2 3">
    <name type="scientific">Solibacillus palustris</name>
    <dbReference type="NCBI Taxonomy" id="2908203"/>
    <lineage>
        <taxon>Bacteria</taxon>
        <taxon>Bacillati</taxon>
        <taxon>Bacillota</taxon>
        <taxon>Bacilli</taxon>
        <taxon>Bacillales</taxon>
        <taxon>Caryophanaceae</taxon>
        <taxon>Solibacillus</taxon>
    </lineage>
</organism>
<feature type="chain" id="PRO_5046348777" evidence="1">
    <location>
        <begin position="29"/>
        <end position="104"/>
    </location>
</feature>
<keyword evidence="1" id="KW-0732">Signal</keyword>
<feature type="signal peptide" evidence="1">
    <location>
        <begin position="1"/>
        <end position="28"/>
    </location>
</feature>
<evidence type="ECO:0000313" key="2">
    <source>
        <dbReference type="EMBL" id="MCH7321109.1"/>
    </source>
</evidence>
<gene>
    <name evidence="2" type="ORF">LZ480_04320</name>
</gene>
<dbReference type="Proteomes" id="UP001316087">
    <property type="component" value="Unassembled WGS sequence"/>
</dbReference>
<evidence type="ECO:0000256" key="1">
    <source>
        <dbReference type="SAM" id="SignalP"/>
    </source>
</evidence>
<dbReference type="InterPro" id="IPR024987">
    <property type="entry name" value="DUF3889"/>
</dbReference>
<protein>
    <submittedName>
        <fullName evidence="2">YqzG/YhdC family protein</fullName>
    </submittedName>
</protein>
<name>A0ABS9U9W9_9BACL</name>
<dbReference type="Gene3D" id="3.10.450.390">
    <property type="entry name" value="Protein of unknown function DUF3889"/>
    <property type="match status" value="1"/>
</dbReference>
<dbReference type="EMBL" id="JAKZFC010000001">
    <property type="protein sequence ID" value="MCH7321109.1"/>
    <property type="molecule type" value="Genomic_DNA"/>
</dbReference>
<accession>A0ABS9U9W9</accession>
<dbReference type="Pfam" id="PF13028">
    <property type="entry name" value="DUF3889"/>
    <property type="match status" value="1"/>
</dbReference>